<dbReference type="GO" id="GO:0008308">
    <property type="term" value="F:voltage-gated monoatomic anion channel activity"/>
    <property type="evidence" value="ECO:0007669"/>
    <property type="project" value="InterPro"/>
</dbReference>
<feature type="transmembrane region" description="Helical" evidence="10">
    <location>
        <begin position="77"/>
        <end position="102"/>
    </location>
</feature>
<dbReference type="Pfam" id="PF03595">
    <property type="entry name" value="SLAC1"/>
    <property type="match status" value="1"/>
</dbReference>
<keyword evidence="8" id="KW-0406">Ion transport</keyword>
<sequence length="240" mass="27141">MSCLLLLQASPFNLPMRDNIYMRLLWWVFVLPIIILDIKIYGQWFTKGKRLLSRVANPTCQLSIIANLVAAKAAVDMGWLEIALCLLSLAMAHYLVLFITLYQRLPGSNGVSMMLRPVFFLFIATPSMASLAWGSINGKFDEGSKMLFFLSLFLFMSLVSRPTLFHKSMRKFNIAWWAYSFPMTLLALASIEYAQQVKNGVAHTLALVLSSLSILVTLALMVLTTFNVNKLFTRTQPNNQ</sequence>
<proteinExistence type="inferred from homology"/>
<evidence type="ECO:0000256" key="10">
    <source>
        <dbReference type="SAM" id="Phobius"/>
    </source>
</evidence>
<evidence type="ECO:0000256" key="1">
    <source>
        <dbReference type="ARBA" id="ARBA00004127"/>
    </source>
</evidence>
<dbReference type="Proteomes" id="UP000596660">
    <property type="component" value="Unplaced"/>
</dbReference>
<dbReference type="GO" id="GO:0006873">
    <property type="term" value="P:intracellular monoatomic ion homeostasis"/>
    <property type="evidence" value="ECO:0007669"/>
    <property type="project" value="InterPro"/>
</dbReference>
<dbReference type="InterPro" id="IPR004695">
    <property type="entry name" value="SLAC1/Mae1/Ssu1/TehA"/>
</dbReference>
<dbReference type="EnsemblPlants" id="AUR62027562-RA">
    <property type="protein sequence ID" value="AUR62027562-RA:cds"/>
    <property type="gene ID" value="AUR62027562"/>
</dbReference>
<dbReference type="Gene3D" id="1.50.10.150">
    <property type="entry name" value="Voltage-dependent anion channel"/>
    <property type="match status" value="1"/>
</dbReference>
<comment type="similarity">
    <text evidence="3">Belongs to the SLAC1 S-type anion channel family.</text>
</comment>
<protein>
    <submittedName>
        <fullName evidence="11">Uncharacterized protein</fullName>
    </submittedName>
</protein>
<evidence type="ECO:0000313" key="12">
    <source>
        <dbReference type="Proteomes" id="UP000596660"/>
    </source>
</evidence>
<evidence type="ECO:0000256" key="5">
    <source>
        <dbReference type="ARBA" id="ARBA00022475"/>
    </source>
</evidence>
<evidence type="ECO:0000256" key="6">
    <source>
        <dbReference type="ARBA" id="ARBA00022692"/>
    </source>
</evidence>
<organism evidence="11 12">
    <name type="scientific">Chenopodium quinoa</name>
    <name type="common">Quinoa</name>
    <dbReference type="NCBI Taxonomy" id="63459"/>
    <lineage>
        <taxon>Eukaryota</taxon>
        <taxon>Viridiplantae</taxon>
        <taxon>Streptophyta</taxon>
        <taxon>Embryophyta</taxon>
        <taxon>Tracheophyta</taxon>
        <taxon>Spermatophyta</taxon>
        <taxon>Magnoliopsida</taxon>
        <taxon>eudicotyledons</taxon>
        <taxon>Gunneridae</taxon>
        <taxon>Pentapetalae</taxon>
        <taxon>Caryophyllales</taxon>
        <taxon>Chenopodiaceae</taxon>
        <taxon>Chenopodioideae</taxon>
        <taxon>Atripliceae</taxon>
        <taxon>Chenopodium</taxon>
    </lineage>
</organism>
<name>A0A803MDL9_CHEQI</name>
<keyword evidence="9 10" id="KW-0472">Membrane</keyword>
<dbReference type="Gramene" id="AUR62027562-RA">
    <property type="protein sequence ID" value="AUR62027562-RA:cds"/>
    <property type="gene ID" value="AUR62027562"/>
</dbReference>
<evidence type="ECO:0000256" key="8">
    <source>
        <dbReference type="ARBA" id="ARBA00023065"/>
    </source>
</evidence>
<feature type="transmembrane region" description="Helical" evidence="10">
    <location>
        <begin position="114"/>
        <end position="134"/>
    </location>
</feature>
<evidence type="ECO:0000256" key="2">
    <source>
        <dbReference type="ARBA" id="ARBA00004236"/>
    </source>
</evidence>
<comment type="subcellular location">
    <subcellularLocation>
        <location evidence="2">Cell membrane</location>
    </subcellularLocation>
    <subcellularLocation>
        <location evidence="1">Endomembrane system</location>
        <topology evidence="1">Multi-pass membrane protein</topology>
    </subcellularLocation>
</comment>
<keyword evidence="6 10" id="KW-0812">Transmembrane</keyword>
<evidence type="ECO:0000256" key="4">
    <source>
        <dbReference type="ARBA" id="ARBA00022448"/>
    </source>
</evidence>
<dbReference type="GO" id="GO:0012505">
    <property type="term" value="C:endomembrane system"/>
    <property type="evidence" value="ECO:0007669"/>
    <property type="project" value="UniProtKB-SubCell"/>
</dbReference>
<feature type="transmembrane region" description="Helical" evidence="10">
    <location>
        <begin position="20"/>
        <end position="39"/>
    </location>
</feature>
<dbReference type="PANTHER" id="PTHR31269:SF22">
    <property type="entry name" value="OS01G0247700 PROTEIN"/>
    <property type="match status" value="1"/>
</dbReference>
<dbReference type="GO" id="GO:0005886">
    <property type="term" value="C:plasma membrane"/>
    <property type="evidence" value="ECO:0007669"/>
    <property type="project" value="UniProtKB-SubCell"/>
</dbReference>
<dbReference type="OMA" id="AWNHISG"/>
<dbReference type="InterPro" id="IPR038665">
    <property type="entry name" value="Voltage-dep_anion_channel_sf"/>
</dbReference>
<evidence type="ECO:0000256" key="7">
    <source>
        <dbReference type="ARBA" id="ARBA00022989"/>
    </source>
</evidence>
<evidence type="ECO:0000256" key="3">
    <source>
        <dbReference type="ARBA" id="ARBA00007808"/>
    </source>
</evidence>
<accession>A0A803MDL9</accession>
<dbReference type="PANTHER" id="PTHR31269">
    <property type="entry name" value="S-TYPE ANION CHANNEL SLAH3"/>
    <property type="match status" value="1"/>
</dbReference>
<reference evidence="11" key="1">
    <citation type="journal article" date="2017" name="Nature">
        <title>The genome of Chenopodium quinoa.</title>
        <authorList>
            <person name="Jarvis D.E."/>
            <person name="Ho Y.S."/>
            <person name="Lightfoot D.J."/>
            <person name="Schmoeckel S.M."/>
            <person name="Li B."/>
            <person name="Borm T.J.A."/>
            <person name="Ohyanagi H."/>
            <person name="Mineta K."/>
            <person name="Michell C.T."/>
            <person name="Saber N."/>
            <person name="Kharbatia N.M."/>
            <person name="Rupper R.R."/>
            <person name="Sharp A.R."/>
            <person name="Dally N."/>
            <person name="Boughton B.A."/>
            <person name="Woo Y.H."/>
            <person name="Gao G."/>
            <person name="Schijlen E.G.W.M."/>
            <person name="Guo X."/>
            <person name="Momin A.A."/>
            <person name="Negrao S."/>
            <person name="Al-Babili S."/>
            <person name="Gehring C."/>
            <person name="Roessner U."/>
            <person name="Jung C."/>
            <person name="Murphy K."/>
            <person name="Arold S.T."/>
            <person name="Gojobori T."/>
            <person name="van der Linden C.G."/>
            <person name="van Loo E.N."/>
            <person name="Jellen E.N."/>
            <person name="Maughan P.J."/>
            <person name="Tester M."/>
        </authorList>
    </citation>
    <scope>NUCLEOTIDE SEQUENCE [LARGE SCALE GENOMIC DNA]</scope>
    <source>
        <strain evidence="11">cv. PI 614886</strain>
    </source>
</reference>
<feature type="transmembrane region" description="Helical" evidence="10">
    <location>
        <begin position="176"/>
        <end position="195"/>
    </location>
</feature>
<dbReference type="InterPro" id="IPR030183">
    <property type="entry name" value="SLAC/SLAH"/>
</dbReference>
<evidence type="ECO:0000313" key="11">
    <source>
        <dbReference type="EnsemblPlants" id="AUR62027562-RA:cds"/>
    </source>
</evidence>
<keyword evidence="5" id="KW-1003">Cell membrane</keyword>
<dbReference type="AlphaFoldDB" id="A0A803MDL9"/>
<feature type="transmembrane region" description="Helical" evidence="10">
    <location>
        <begin position="146"/>
        <end position="164"/>
    </location>
</feature>
<reference evidence="11" key="2">
    <citation type="submission" date="2021-03" db="UniProtKB">
        <authorList>
            <consortium name="EnsemblPlants"/>
        </authorList>
    </citation>
    <scope>IDENTIFICATION</scope>
</reference>
<keyword evidence="12" id="KW-1185">Reference proteome</keyword>
<feature type="transmembrane region" description="Helical" evidence="10">
    <location>
        <begin position="201"/>
        <end position="226"/>
    </location>
</feature>
<keyword evidence="7 10" id="KW-1133">Transmembrane helix</keyword>
<evidence type="ECO:0000256" key="9">
    <source>
        <dbReference type="ARBA" id="ARBA00023136"/>
    </source>
</evidence>
<keyword evidence="4" id="KW-0813">Transport</keyword>